<organism evidence="2 3">
    <name type="scientific">Candidatus Curtissbacteria bacterium RBG_16_39_7</name>
    <dbReference type="NCBI Taxonomy" id="1797707"/>
    <lineage>
        <taxon>Bacteria</taxon>
        <taxon>Candidatus Curtissiibacteriota</taxon>
    </lineage>
</organism>
<dbReference type="EMBL" id="MFAV01000013">
    <property type="protein sequence ID" value="OGD86642.1"/>
    <property type="molecule type" value="Genomic_DNA"/>
</dbReference>
<keyword evidence="1" id="KW-0472">Membrane</keyword>
<feature type="transmembrane region" description="Helical" evidence="1">
    <location>
        <begin position="113"/>
        <end position="133"/>
    </location>
</feature>
<sequence>MTIQIGLLIIALVLYSFSLYLNENLPFLFFYILAVLFASTFLLFFSKKRLWVKIPTFMLGILLTYGMVIPFAFMCFDECPRNSRLIFTLGIISIYIYSGVFIWQMFKNRLARGIVLLISAILHLLILITSTPFGL</sequence>
<feature type="transmembrane region" description="Helical" evidence="1">
    <location>
        <begin position="28"/>
        <end position="45"/>
    </location>
</feature>
<keyword evidence="1" id="KW-0812">Transmembrane</keyword>
<comment type="caution">
    <text evidence="2">The sequence shown here is derived from an EMBL/GenBank/DDBJ whole genome shotgun (WGS) entry which is preliminary data.</text>
</comment>
<proteinExistence type="predicted"/>
<evidence type="ECO:0000313" key="3">
    <source>
        <dbReference type="Proteomes" id="UP000176628"/>
    </source>
</evidence>
<dbReference type="Proteomes" id="UP000176628">
    <property type="component" value="Unassembled WGS sequence"/>
</dbReference>
<feature type="transmembrane region" description="Helical" evidence="1">
    <location>
        <begin position="85"/>
        <end position="106"/>
    </location>
</feature>
<dbReference type="AlphaFoldDB" id="A0A1F5G449"/>
<name>A0A1F5G449_9BACT</name>
<evidence type="ECO:0000256" key="1">
    <source>
        <dbReference type="SAM" id="Phobius"/>
    </source>
</evidence>
<accession>A0A1F5G449</accession>
<reference evidence="2 3" key="1">
    <citation type="journal article" date="2016" name="Nat. Commun.">
        <title>Thousands of microbial genomes shed light on interconnected biogeochemical processes in an aquifer system.</title>
        <authorList>
            <person name="Anantharaman K."/>
            <person name="Brown C.T."/>
            <person name="Hug L.A."/>
            <person name="Sharon I."/>
            <person name="Castelle C.J."/>
            <person name="Probst A.J."/>
            <person name="Thomas B.C."/>
            <person name="Singh A."/>
            <person name="Wilkins M.J."/>
            <person name="Karaoz U."/>
            <person name="Brodie E.L."/>
            <person name="Williams K.H."/>
            <person name="Hubbard S.S."/>
            <person name="Banfield J.F."/>
        </authorList>
    </citation>
    <scope>NUCLEOTIDE SEQUENCE [LARGE SCALE GENOMIC DNA]</scope>
</reference>
<feature type="transmembrane region" description="Helical" evidence="1">
    <location>
        <begin position="57"/>
        <end position="73"/>
    </location>
</feature>
<evidence type="ECO:0000313" key="2">
    <source>
        <dbReference type="EMBL" id="OGD86642.1"/>
    </source>
</evidence>
<keyword evidence="1" id="KW-1133">Transmembrane helix</keyword>
<protein>
    <submittedName>
        <fullName evidence="2">Uncharacterized protein</fullName>
    </submittedName>
</protein>
<gene>
    <name evidence="2" type="ORF">A2Z23_02905</name>
</gene>